<keyword evidence="2" id="KW-0472">Membrane</keyword>
<dbReference type="GO" id="GO:0008270">
    <property type="term" value="F:zinc ion binding"/>
    <property type="evidence" value="ECO:0007669"/>
    <property type="project" value="UniProtKB-KW"/>
</dbReference>
<protein>
    <recommendedName>
        <fullName evidence="2">Endoplasmic reticulum junction formation protein lunapark</fullName>
    </recommendedName>
</protein>
<feature type="coiled-coil region" evidence="3">
    <location>
        <begin position="50"/>
        <end position="77"/>
    </location>
</feature>
<comment type="similarity">
    <text evidence="1 2">Belongs to the lunapark family.</text>
</comment>
<gene>
    <name evidence="6" type="primary">lnpk</name>
    <name evidence="6" type="ORF">EVAR_86620_1</name>
</gene>
<feature type="compositionally biased region" description="Basic and acidic residues" evidence="4">
    <location>
        <begin position="308"/>
        <end position="318"/>
    </location>
</feature>
<keyword evidence="2" id="KW-0479">Metal-binding</keyword>
<comment type="function">
    <text evidence="2">Plays a role in determining ER morphology.</text>
</comment>
<dbReference type="EMBL" id="BGZK01000458">
    <property type="protein sequence ID" value="GBP44804.1"/>
    <property type="molecule type" value="Genomic_DNA"/>
</dbReference>
<dbReference type="GO" id="GO:0098826">
    <property type="term" value="C:endoplasmic reticulum tubular network membrane"/>
    <property type="evidence" value="ECO:0007669"/>
    <property type="project" value="UniProtKB-UniRule"/>
</dbReference>
<dbReference type="OrthoDB" id="1725934at2759"/>
<dbReference type="InterPro" id="IPR019273">
    <property type="entry name" value="Lunapark_Znf"/>
</dbReference>
<dbReference type="STRING" id="151549.A0A4C1W3Q8"/>
<comment type="caution">
    <text evidence="2">Lacks conserved residue(s) required for the propagation of feature annotation.</text>
</comment>
<evidence type="ECO:0000313" key="7">
    <source>
        <dbReference type="Proteomes" id="UP000299102"/>
    </source>
</evidence>
<evidence type="ECO:0000256" key="4">
    <source>
        <dbReference type="SAM" id="MobiDB-lite"/>
    </source>
</evidence>
<sequence length="504" mass="56943">MHETAAVKLVTKASQGREIGTRGRRRKYRGLLNLRIASIAGVSERQTFRKKTTLQVLERLESEIKSIEEYGQVTEQKHKRIIGYVMAYSVGIYVLMAILYYCMFVGKSQHWLQAIQHASPLLVLPVVSCPRIGCRFLFGQYGQHCIKPRSTMLWSTCLQHKHGLACLVKYHTLTQCRREKTPLLHLIQVVLLRSGISWWYNWSLRKNRIKLAKLRTEKKKILEDVMNTETYKVAKEILDKFGGPDEQVKTVKPFIPSTNVPGNAPSTPPGLKLDETLLAISFEWNDAKMEPVSMTRVESVQEWNQDQSWERDCDKDRSQQSTPGQLRQRQLALLKAPSTPATNNLSLVAINNSTPKYIGPRLRSNQLPRPLLDSNRSALDRVVDYLLKDGPNHRMALICAECHSHNGMAMIEEFDYVSYACAYCGKFNPARKRRPAAPPLALSSPVSSPRAITDGGDDSSIASSGSETEEEKKSVNNSCSESERDQVETPASDPEKSAEEKKED</sequence>
<organism evidence="6 7">
    <name type="scientific">Eumeta variegata</name>
    <name type="common">Bagworm moth</name>
    <name type="synonym">Eumeta japonica</name>
    <dbReference type="NCBI Taxonomy" id="151549"/>
    <lineage>
        <taxon>Eukaryota</taxon>
        <taxon>Metazoa</taxon>
        <taxon>Ecdysozoa</taxon>
        <taxon>Arthropoda</taxon>
        <taxon>Hexapoda</taxon>
        <taxon>Insecta</taxon>
        <taxon>Pterygota</taxon>
        <taxon>Neoptera</taxon>
        <taxon>Endopterygota</taxon>
        <taxon>Lepidoptera</taxon>
        <taxon>Glossata</taxon>
        <taxon>Ditrysia</taxon>
        <taxon>Tineoidea</taxon>
        <taxon>Psychidae</taxon>
        <taxon>Oiketicinae</taxon>
        <taxon>Eumeta</taxon>
    </lineage>
</organism>
<evidence type="ECO:0000256" key="3">
    <source>
        <dbReference type="SAM" id="Coils"/>
    </source>
</evidence>
<evidence type="ECO:0000256" key="2">
    <source>
        <dbReference type="RuleBase" id="RU367073"/>
    </source>
</evidence>
<dbReference type="InterPro" id="IPR040115">
    <property type="entry name" value="Lnp"/>
</dbReference>
<evidence type="ECO:0000259" key="5">
    <source>
        <dbReference type="Pfam" id="PF10058"/>
    </source>
</evidence>
<dbReference type="PANTHER" id="PTHR22166:SF12">
    <property type="entry name" value="ENDOPLASMIC RETICULUM JUNCTION FORMATION PROTEIN LUNAPARK"/>
    <property type="match status" value="1"/>
</dbReference>
<proteinExistence type="inferred from homology"/>
<accession>A0A4C1W3Q8</accession>
<dbReference type="Pfam" id="PF10058">
    <property type="entry name" value="Zn_ribbon_10"/>
    <property type="match status" value="1"/>
</dbReference>
<feature type="transmembrane region" description="Helical" evidence="2">
    <location>
        <begin position="81"/>
        <end position="101"/>
    </location>
</feature>
<evidence type="ECO:0000313" key="6">
    <source>
        <dbReference type="EMBL" id="GBP44804.1"/>
    </source>
</evidence>
<dbReference type="GO" id="GO:1903373">
    <property type="term" value="P:positive regulation of endoplasmic reticulum tubular network organization"/>
    <property type="evidence" value="ECO:0007669"/>
    <property type="project" value="UniProtKB-UniRule"/>
</dbReference>
<keyword evidence="2" id="KW-0862">Zinc</keyword>
<name>A0A4C1W3Q8_EUMVA</name>
<dbReference type="Proteomes" id="UP000299102">
    <property type="component" value="Unassembled WGS sequence"/>
</dbReference>
<keyword evidence="3" id="KW-0175">Coiled coil</keyword>
<feature type="region of interest" description="Disordered" evidence="4">
    <location>
        <begin position="433"/>
        <end position="504"/>
    </location>
</feature>
<keyword evidence="2" id="KW-0256">Endoplasmic reticulum</keyword>
<reference evidence="6 7" key="1">
    <citation type="journal article" date="2019" name="Commun. Biol.">
        <title>The bagworm genome reveals a unique fibroin gene that provides high tensile strength.</title>
        <authorList>
            <person name="Kono N."/>
            <person name="Nakamura H."/>
            <person name="Ohtoshi R."/>
            <person name="Tomita M."/>
            <person name="Numata K."/>
            <person name="Arakawa K."/>
        </authorList>
    </citation>
    <scope>NUCLEOTIDE SEQUENCE [LARGE SCALE GENOMIC DNA]</scope>
</reference>
<keyword evidence="2" id="KW-0863">Zinc-finger</keyword>
<keyword evidence="2" id="KW-0812">Transmembrane</keyword>
<feature type="domain" description="Lunapark zinc ribbon" evidence="5">
    <location>
        <begin position="379"/>
        <end position="428"/>
    </location>
</feature>
<comment type="caution">
    <text evidence="6">The sequence shown here is derived from an EMBL/GenBank/DDBJ whole genome shotgun (WGS) entry which is preliminary data.</text>
</comment>
<feature type="region of interest" description="Disordered" evidence="4">
    <location>
        <begin position="303"/>
        <end position="326"/>
    </location>
</feature>
<dbReference type="PANTHER" id="PTHR22166">
    <property type="entry name" value="ENDOPLASMIC RETICULUM JUNCTION FORMATION PROTEIN LUNAPARK"/>
    <property type="match status" value="1"/>
</dbReference>
<dbReference type="AlphaFoldDB" id="A0A4C1W3Q8"/>
<keyword evidence="7" id="KW-1185">Reference proteome</keyword>
<feature type="compositionally biased region" description="Low complexity" evidence="4">
    <location>
        <begin position="439"/>
        <end position="466"/>
    </location>
</feature>
<feature type="compositionally biased region" description="Basic and acidic residues" evidence="4">
    <location>
        <begin position="481"/>
        <end position="504"/>
    </location>
</feature>
<evidence type="ECO:0000256" key="1">
    <source>
        <dbReference type="ARBA" id="ARBA00009940"/>
    </source>
</evidence>
<comment type="subcellular location">
    <subcellularLocation>
        <location evidence="2">Endoplasmic reticulum membrane</location>
        <topology evidence="2">Multi-pass membrane protein</topology>
    </subcellularLocation>
</comment>
<keyword evidence="2" id="KW-1133">Transmembrane helix</keyword>
<dbReference type="GO" id="GO:0071788">
    <property type="term" value="P:endoplasmic reticulum tubular network maintenance"/>
    <property type="evidence" value="ECO:0007669"/>
    <property type="project" value="UniProtKB-UniRule"/>
</dbReference>
<comment type="domain">
    <text evidence="2">The C4-type zinc finger motif is necessary both for its ER three-way tubular junction localization and formation.</text>
</comment>